<feature type="transmembrane region" description="Helical" evidence="5">
    <location>
        <begin position="7"/>
        <end position="26"/>
    </location>
</feature>
<dbReference type="PROSITE" id="PS00080">
    <property type="entry name" value="MULTICOPPER_OXIDASE2"/>
    <property type="match status" value="1"/>
</dbReference>
<dbReference type="AlphaFoldDB" id="A0A1J1HKD5"/>
<dbReference type="GO" id="GO:0016491">
    <property type="term" value="F:oxidoreductase activity"/>
    <property type="evidence" value="ECO:0007669"/>
    <property type="project" value="UniProtKB-KW"/>
</dbReference>
<evidence type="ECO:0000259" key="8">
    <source>
        <dbReference type="Pfam" id="PF07732"/>
    </source>
</evidence>
<dbReference type="InterPro" id="IPR011707">
    <property type="entry name" value="Cu-oxidase-like_N"/>
</dbReference>
<feature type="domain" description="Plastocyanin-like" evidence="7">
    <location>
        <begin position="505"/>
        <end position="635"/>
    </location>
</feature>
<dbReference type="CDD" id="cd13858">
    <property type="entry name" value="CuRO_1_tcLCC2_insect_like"/>
    <property type="match status" value="1"/>
</dbReference>
<dbReference type="Pfam" id="PF07731">
    <property type="entry name" value="Cu-oxidase_2"/>
    <property type="match status" value="1"/>
</dbReference>
<evidence type="ECO:0000259" key="7">
    <source>
        <dbReference type="Pfam" id="PF07731"/>
    </source>
</evidence>
<dbReference type="FunFam" id="2.60.40.420:FF:000045">
    <property type="entry name" value="Laccase 2"/>
    <property type="match status" value="1"/>
</dbReference>
<feature type="domain" description="Plastocyanin-like" evidence="6">
    <location>
        <begin position="228"/>
        <end position="376"/>
    </location>
</feature>
<organism evidence="9 10">
    <name type="scientific">Clunio marinus</name>
    <dbReference type="NCBI Taxonomy" id="568069"/>
    <lineage>
        <taxon>Eukaryota</taxon>
        <taxon>Metazoa</taxon>
        <taxon>Ecdysozoa</taxon>
        <taxon>Arthropoda</taxon>
        <taxon>Hexapoda</taxon>
        <taxon>Insecta</taxon>
        <taxon>Pterygota</taxon>
        <taxon>Neoptera</taxon>
        <taxon>Endopterygota</taxon>
        <taxon>Diptera</taxon>
        <taxon>Nematocera</taxon>
        <taxon>Chironomoidea</taxon>
        <taxon>Chironomidae</taxon>
        <taxon>Clunio</taxon>
    </lineage>
</organism>
<dbReference type="InterPro" id="IPR001117">
    <property type="entry name" value="Cu-oxidase_2nd"/>
</dbReference>
<dbReference type="InterPro" id="IPR008972">
    <property type="entry name" value="Cupredoxin"/>
</dbReference>
<keyword evidence="4" id="KW-0186">Copper</keyword>
<evidence type="ECO:0000259" key="6">
    <source>
        <dbReference type="Pfam" id="PF00394"/>
    </source>
</evidence>
<reference evidence="9 10" key="1">
    <citation type="submission" date="2015-04" db="EMBL/GenBank/DDBJ databases">
        <authorList>
            <person name="Syromyatnikov M.Y."/>
            <person name="Popov V.N."/>
        </authorList>
    </citation>
    <scope>NUCLEOTIDE SEQUENCE [LARGE SCALE GENOMIC DNA]</scope>
</reference>
<feature type="domain" description="Plastocyanin-like" evidence="8">
    <location>
        <begin position="106"/>
        <end position="215"/>
    </location>
</feature>
<dbReference type="CDD" id="cd13884">
    <property type="entry name" value="CuRO_2_tcLCC_insect_like"/>
    <property type="match status" value="1"/>
</dbReference>
<dbReference type="InterPro" id="IPR045087">
    <property type="entry name" value="Cu-oxidase_fam"/>
</dbReference>
<evidence type="ECO:0000256" key="2">
    <source>
        <dbReference type="ARBA" id="ARBA00022723"/>
    </source>
</evidence>
<dbReference type="OrthoDB" id="2121828at2759"/>
<dbReference type="InterPro" id="IPR011706">
    <property type="entry name" value="Cu-oxidase_C"/>
</dbReference>
<accession>A0A1J1HKD5</accession>
<evidence type="ECO:0000256" key="4">
    <source>
        <dbReference type="ARBA" id="ARBA00023008"/>
    </source>
</evidence>
<dbReference type="PANTHER" id="PTHR11709:SF394">
    <property type="entry name" value="FI03373P-RELATED"/>
    <property type="match status" value="1"/>
</dbReference>
<keyword evidence="2" id="KW-0479">Metal-binding</keyword>
<protein>
    <submittedName>
        <fullName evidence="9">CLUMA_CG000538, isoform A</fullName>
    </submittedName>
</protein>
<dbReference type="SUPFAM" id="SSF49503">
    <property type="entry name" value="Cupredoxins"/>
    <property type="match status" value="3"/>
</dbReference>
<dbReference type="EMBL" id="CVRI01000002">
    <property type="protein sequence ID" value="CRK86705.1"/>
    <property type="molecule type" value="Genomic_DNA"/>
</dbReference>
<dbReference type="GO" id="GO:0005507">
    <property type="term" value="F:copper ion binding"/>
    <property type="evidence" value="ECO:0007669"/>
    <property type="project" value="InterPro"/>
</dbReference>
<keyword evidence="5" id="KW-0472">Membrane</keyword>
<dbReference type="STRING" id="568069.A0A1J1HKD5"/>
<dbReference type="CDD" id="cd13905">
    <property type="entry name" value="CuRO_3_tcLLC2_insect_like"/>
    <property type="match status" value="1"/>
</dbReference>
<evidence type="ECO:0000313" key="10">
    <source>
        <dbReference type="Proteomes" id="UP000183832"/>
    </source>
</evidence>
<dbReference type="Proteomes" id="UP000183832">
    <property type="component" value="Unassembled WGS sequence"/>
</dbReference>
<keyword evidence="3" id="KW-0560">Oxidoreductase</keyword>
<proteinExistence type="inferred from homology"/>
<dbReference type="PANTHER" id="PTHR11709">
    <property type="entry name" value="MULTI-COPPER OXIDASE"/>
    <property type="match status" value="1"/>
</dbReference>
<dbReference type="Gene3D" id="2.60.40.420">
    <property type="entry name" value="Cupredoxins - blue copper proteins"/>
    <property type="match status" value="3"/>
</dbReference>
<dbReference type="GO" id="GO:0005886">
    <property type="term" value="C:plasma membrane"/>
    <property type="evidence" value="ECO:0007669"/>
    <property type="project" value="TreeGrafter"/>
</dbReference>
<evidence type="ECO:0000256" key="1">
    <source>
        <dbReference type="ARBA" id="ARBA00010609"/>
    </source>
</evidence>
<keyword evidence="5" id="KW-0812">Transmembrane</keyword>
<evidence type="ECO:0000313" key="9">
    <source>
        <dbReference type="EMBL" id="CRK86705.1"/>
    </source>
</evidence>
<keyword evidence="10" id="KW-1185">Reference proteome</keyword>
<name>A0A1J1HKD5_9DIPT</name>
<evidence type="ECO:0000256" key="3">
    <source>
        <dbReference type="ARBA" id="ARBA00023002"/>
    </source>
</evidence>
<sequence>MGRNIQLSVIIVMLVNYSTSFLTFPMSGRTFLDSFLRSISPNENILEHDFMKYAVPGHQCYRECSTKSQKVCYFKFQLEYYQVLGGACNDCAKGNQSQCFHDQCVTADGYERGFLSVNRQLPGPPIYVCKDDIVVVDVNNQMDGTATTIHWHGLRQVGTPFSDGVPFITQCPIYYGTTFRYAFHARDPGTHLYPSHSGQHKANGIYGPIVVRTEKEDSPLYDFDPPDFIMLAADWMHVYAEQYFPGLTSKLSIFESLLINGRGRFLNKTTCLFSDAPLTIYNVEQFKRYRFRVINAASNVCPFQLQIENHEMMIIASDGSSFKPVKADTLFFISGERYDIVVDANRDEVRDYWVRIRAMPPCTKEIEEFAILRYHKDPVKDQAVDFNFNDRKPPGWLDVFPDGRYFNSPRPDLMGIKLSTVEGNVIDKRITHAEPDYSFNLFIGTPQLENEVLFSGNNTIKFMVTSAKANYNNVGVFNNISLTLPHISLLSQPSEIDENMFCDKNNYRDKECIENSDICRCIHRIKVHLGSIVELILFDIHDTLTHPFHLHGHKFYVMDMGSFKTHMNVEKIVRNDVPSDSKETNETPPHKDTVLVPNPGYIRVRFRADNPGFWLGHCHFDWHLAIGMAVIFQVGELNQMKKEPKGFGECRSYLPRHF</sequence>
<gene>
    <name evidence="9" type="primary">putative L-ascorbate oxidase</name>
    <name evidence="9" type="ORF">CLUMA_CG000538</name>
</gene>
<dbReference type="Pfam" id="PF00394">
    <property type="entry name" value="Cu-oxidase"/>
    <property type="match status" value="1"/>
</dbReference>
<comment type="similarity">
    <text evidence="1">Belongs to the multicopper oxidase family.</text>
</comment>
<dbReference type="Pfam" id="PF07732">
    <property type="entry name" value="Cu-oxidase_3"/>
    <property type="match status" value="1"/>
</dbReference>
<dbReference type="InterPro" id="IPR002355">
    <property type="entry name" value="Cu_oxidase_Cu_BS"/>
</dbReference>
<evidence type="ECO:0000256" key="5">
    <source>
        <dbReference type="SAM" id="Phobius"/>
    </source>
</evidence>
<dbReference type="GO" id="GO:0006826">
    <property type="term" value="P:iron ion transport"/>
    <property type="evidence" value="ECO:0007669"/>
    <property type="project" value="TreeGrafter"/>
</dbReference>
<dbReference type="FunFam" id="2.60.40.420:FF:000031">
    <property type="entry name" value="Laccase-2 isoform A"/>
    <property type="match status" value="1"/>
</dbReference>
<keyword evidence="5" id="KW-1133">Transmembrane helix</keyword>